<feature type="compositionally biased region" description="Polar residues" evidence="2">
    <location>
        <begin position="323"/>
        <end position="335"/>
    </location>
</feature>
<dbReference type="Pfam" id="PF14661">
    <property type="entry name" value="HAUS6_N"/>
    <property type="match status" value="1"/>
</dbReference>
<evidence type="ECO:0000256" key="1">
    <source>
        <dbReference type="SAM" id="Coils"/>
    </source>
</evidence>
<accession>A0AAV9PWD4</accession>
<feature type="compositionally biased region" description="Basic and acidic residues" evidence="2">
    <location>
        <begin position="340"/>
        <end position="350"/>
    </location>
</feature>
<feature type="coiled-coil region" evidence="1">
    <location>
        <begin position="193"/>
        <end position="231"/>
    </location>
</feature>
<keyword evidence="5" id="KW-1185">Reference proteome</keyword>
<name>A0AAV9PWD4_9PEZI</name>
<feature type="compositionally biased region" description="Polar residues" evidence="2">
    <location>
        <begin position="351"/>
        <end position="365"/>
    </location>
</feature>
<dbReference type="AlphaFoldDB" id="A0AAV9PWD4"/>
<reference evidence="4 5" key="1">
    <citation type="submission" date="2023-06" db="EMBL/GenBank/DDBJ databases">
        <title>Black Yeasts Isolated from many extreme environments.</title>
        <authorList>
            <person name="Coleine C."/>
            <person name="Stajich J.E."/>
            <person name="Selbmann L."/>
        </authorList>
    </citation>
    <scope>NUCLEOTIDE SEQUENCE [LARGE SCALE GENOMIC DNA]</scope>
    <source>
        <strain evidence="4 5">CCFEE 5887</strain>
    </source>
</reference>
<evidence type="ECO:0000259" key="3">
    <source>
        <dbReference type="Pfam" id="PF14661"/>
    </source>
</evidence>
<keyword evidence="1" id="KW-0175">Coiled coil</keyword>
<sequence length="374" mass="42382">MDSSKSIISRSQWHPRDHISLFIRTLHLLEFDLLPDFPDISECTFHAAKAPTNLQQRVKGVEWALYRLFELHDPEETRTTLKPHFPPSTPKASLGLRAALYKSLTELKKNGVLPREIVLRKTMLDECKGEKFEELLAAFAMVVLRQKVDTILAATTTTTTTARQLERKPSSLADRKCDAEHVVPLILAHRLSLQKSLAKRQDLRERAAAQAQELETQRQDIARRTQILSQNDELEQMPEQEYEALKGRVDTAFARDRRWAKYIVEGDGTCAPGFEAMSSRRSKADGGADRTRTANEPMMQVLASMSKRRDHIEDLNHLRDSLLTSRTGEQATTTAIEDAPGDHHVTKSERTSSGPRFNKHQSLTLGFSPPRDDL</sequence>
<proteinExistence type="predicted"/>
<gene>
    <name evidence="4" type="ORF">LTR25_009260</name>
</gene>
<evidence type="ECO:0000256" key="2">
    <source>
        <dbReference type="SAM" id="MobiDB-lite"/>
    </source>
</evidence>
<protein>
    <recommendedName>
        <fullName evidence="3">HAUS augmin-like complex subunit 6 N-terminal domain-containing protein</fullName>
    </recommendedName>
</protein>
<evidence type="ECO:0000313" key="4">
    <source>
        <dbReference type="EMBL" id="KAK5530016.1"/>
    </source>
</evidence>
<evidence type="ECO:0000313" key="5">
    <source>
        <dbReference type="Proteomes" id="UP001345827"/>
    </source>
</evidence>
<feature type="domain" description="HAUS augmin-like complex subunit 6 N-terminal" evidence="3">
    <location>
        <begin position="22"/>
        <end position="241"/>
    </location>
</feature>
<feature type="region of interest" description="Disordered" evidence="2">
    <location>
        <begin position="323"/>
        <end position="374"/>
    </location>
</feature>
<comment type="caution">
    <text evidence="4">The sequence shown here is derived from an EMBL/GenBank/DDBJ whole genome shotgun (WGS) entry which is preliminary data.</text>
</comment>
<organism evidence="4 5">
    <name type="scientific">Vermiconidia calcicola</name>
    <dbReference type="NCBI Taxonomy" id="1690605"/>
    <lineage>
        <taxon>Eukaryota</taxon>
        <taxon>Fungi</taxon>
        <taxon>Dikarya</taxon>
        <taxon>Ascomycota</taxon>
        <taxon>Pezizomycotina</taxon>
        <taxon>Dothideomycetes</taxon>
        <taxon>Dothideomycetidae</taxon>
        <taxon>Mycosphaerellales</taxon>
        <taxon>Extremaceae</taxon>
        <taxon>Vermiconidia</taxon>
    </lineage>
</organism>
<dbReference type="Proteomes" id="UP001345827">
    <property type="component" value="Unassembled WGS sequence"/>
</dbReference>
<dbReference type="InterPro" id="IPR028163">
    <property type="entry name" value="HAUS_6_N"/>
</dbReference>
<dbReference type="EMBL" id="JAXLQG010000020">
    <property type="protein sequence ID" value="KAK5530016.1"/>
    <property type="molecule type" value="Genomic_DNA"/>
</dbReference>